<proteinExistence type="predicted"/>
<name>A0A8J3IE07_9CHLR</name>
<evidence type="ECO:0000313" key="2">
    <source>
        <dbReference type="Proteomes" id="UP000612362"/>
    </source>
</evidence>
<protein>
    <submittedName>
        <fullName evidence="1">Uncharacterized protein</fullName>
    </submittedName>
</protein>
<gene>
    <name evidence="1" type="ORF">KSX_96130</name>
</gene>
<organism evidence="1 2">
    <name type="scientific">Ktedonospora formicarum</name>
    <dbReference type="NCBI Taxonomy" id="2778364"/>
    <lineage>
        <taxon>Bacteria</taxon>
        <taxon>Bacillati</taxon>
        <taxon>Chloroflexota</taxon>
        <taxon>Ktedonobacteria</taxon>
        <taxon>Ktedonobacterales</taxon>
        <taxon>Ktedonobacteraceae</taxon>
        <taxon>Ktedonospora</taxon>
    </lineage>
</organism>
<keyword evidence="2" id="KW-1185">Reference proteome</keyword>
<dbReference type="Proteomes" id="UP000612362">
    <property type="component" value="Unassembled WGS sequence"/>
</dbReference>
<sequence>MYSGHFEFESPLRGRSLQDELAQRGQKLRAEIQNTARSVIKANGDEGTYIADLVMRYTIALPQLDFENIQKSERYEEIHGSQLPGEATFPDHMYRVWIVTFSLKGNGDLNLLRYVPRGGAPLSYPQVKFQYDTFSFEVRSVTKDIEKMKQEKERTLSFLRERLAALLPDLEEHNRALQGNVTRLFEQQKELFSTDKDLLDQL</sequence>
<dbReference type="EMBL" id="BNJF01000012">
    <property type="protein sequence ID" value="GHO51450.1"/>
    <property type="molecule type" value="Genomic_DNA"/>
</dbReference>
<comment type="caution">
    <text evidence="1">The sequence shown here is derived from an EMBL/GenBank/DDBJ whole genome shotgun (WGS) entry which is preliminary data.</text>
</comment>
<reference evidence="1" key="1">
    <citation type="submission" date="2020-10" db="EMBL/GenBank/DDBJ databases">
        <title>Taxonomic study of unclassified bacteria belonging to the class Ktedonobacteria.</title>
        <authorList>
            <person name="Yabe S."/>
            <person name="Wang C.M."/>
            <person name="Zheng Y."/>
            <person name="Sakai Y."/>
            <person name="Cavaletti L."/>
            <person name="Monciardini P."/>
            <person name="Donadio S."/>
        </authorList>
    </citation>
    <scope>NUCLEOTIDE SEQUENCE</scope>
    <source>
        <strain evidence="1">SOSP1-1</strain>
    </source>
</reference>
<dbReference type="AlphaFoldDB" id="A0A8J3IE07"/>
<accession>A0A8J3IE07</accession>
<evidence type="ECO:0000313" key="1">
    <source>
        <dbReference type="EMBL" id="GHO51450.1"/>
    </source>
</evidence>